<dbReference type="AlphaFoldDB" id="A0A6I4UWP4"/>
<gene>
    <name evidence="1" type="ORF">GRI75_11755</name>
</gene>
<accession>A0A6I4UWP4</accession>
<reference evidence="1 2" key="1">
    <citation type="submission" date="2019-12" db="EMBL/GenBank/DDBJ databases">
        <title>Genomic-based taxomic classification of the family Erythrobacteraceae.</title>
        <authorList>
            <person name="Xu L."/>
        </authorList>
    </citation>
    <scope>NUCLEOTIDE SEQUENCE [LARGE SCALE GENOMIC DNA]</scope>
    <source>
        <strain evidence="1 2">MCCC 1K02066</strain>
    </source>
</reference>
<name>A0A6I4UWP4_9SPHN</name>
<dbReference type="EMBL" id="WTYK01000007">
    <property type="protein sequence ID" value="MXP42314.1"/>
    <property type="molecule type" value="Genomic_DNA"/>
</dbReference>
<proteinExistence type="predicted"/>
<dbReference type="InterPro" id="IPR011990">
    <property type="entry name" value="TPR-like_helical_dom_sf"/>
</dbReference>
<dbReference type="RefSeq" id="WP_160747178.1">
    <property type="nucleotide sequence ID" value="NZ_WTYK01000007.1"/>
</dbReference>
<dbReference type="OrthoDB" id="7325958at2"/>
<dbReference type="Gene3D" id="1.25.40.10">
    <property type="entry name" value="Tetratricopeptide repeat domain"/>
    <property type="match status" value="1"/>
</dbReference>
<evidence type="ECO:0000313" key="2">
    <source>
        <dbReference type="Proteomes" id="UP000469159"/>
    </source>
</evidence>
<dbReference type="SUPFAM" id="SSF48452">
    <property type="entry name" value="TPR-like"/>
    <property type="match status" value="1"/>
</dbReference>
<dbReference type="Proteomes" id="UP000469159">
    <property type="component" value="Unassembled WGS sequence"/>
</dbReference>
<evidence type="ECO:0000313" key="1">
    <source>
        <dbReference type="EMBL" id="MXP42314.1"/>
    </source>
</evidence>
<sequence>MVRSSTQLSTTVRKRGLGARLALAAVLTGGMVLGSTALSAPAHAQNKKSSKQSNTKAFVEAYQPIATIANAEGGDYASAKAQLPNVMAAVGNESDRYAAGQLTLLLGNKLKDKALQRQGLETMLASGMVPAEQIGQIQFFVGNLAFEAKDWNAARTALQAAVQAGYTENDPQGLIVETYFAGGQQAEGLQYLGNLIQTRKAAGQTVPDAWLLRGLKVAYEGNLVQQANDFSALLVRNNPTPQNWVNSLQVVNAVNKLDPQAELDLLRLMRETGALKQKQEFAAYVDAADPRRMANEVLAVIEESVAAGAFTKQDAFYTETKALASGRADADRKEAPALVGEARKSSSGVTAQGAGDAFFSFGAYAEAADMYQVALEKGVKDRELVLTRLGIAQARTGQLDKARASFTQVAGARAPVAKMWLAYLDTKAG</sequence>
<protein>
    <recommendedName>
        <fullName evidence="3">Tetratricopeptide repeat protein</fullName>
    </recommendedName>
</protein>
<evidence type="ECO:0008006" key="3">
    <source>
        <dbReference type="Google" id="ProtNLM"/>
    </source>
</evidence>
<organism evidence="1 2">
    <name type="scientific">Croceibacterium soli</name>
    <dbReference type="NCBI Taxonomy" id="1739690"/>
    <lineage>
        <taxon>Bacteria</taxon>
        <taxon>Pseudomonadati</taxon>
        <taxon>Pseudomonadota</taxon>
        <taxon>Alphaproteobacteria</taxon>
        <taxon>Sphingomonadales</taxon>
        <taxon>Erythrobacteraceae</taxon>
        <taxon>Croceibacterium</taxon>
    </lineage>
</organism>
<keyword evidence="2" id="KW-1185">Reference proteome</keyword>
<comment type="caution">
    <text evidence="1">The sequence shown here is derived from an EMBL/GenBank/DDBJ whole genome shotgun (WGS) entry which is preliminary data.</text>
</comment>